<dbReference type="CDD" id="cd00063">
    <property type="entry name" value="FN3"/>
    <property type="match status" value="1"/>
</dbReference>
<evidence type="ECO:0000256" key="1">
    <source>
        <dbReference type="SAM" id="MobiDB-lite"/>
    </source>
</evidence>
<feature type="compositionally biased region" description="Polar residues" evidence="1">
    <location>
        <begin position="1"/>
        <end position="17"/>
    </location>
</feature>
<dbReference type="SMART" id="SM00060">
    <property type="entry name" value="FN3"/>
    <property type="match status" value="2"/>
</dbReference>
<accession>A0AAV3Y3E6</accession>
<feature type="region of interest" description="Disordered" evidence="1">
    <location>
        <begin position="1"/>
        <end position="20"/>
    </location>
</feature>
<dbReference type="EMBL" id="BLXT01000437">
    <property type="protein sequence ID" value="GFN77072.1"/>
    <property type="molecule type" value="Genomic_DNA"/>
</dbReference>
<feature type="domain" description="Fibronectin type-III" evidence="2">
    <location>
        <begin position="262"/>
        <end position="369"/>
    </location>
</feature>
<comment type="caution">
    <text evidence="3">The sequence shown here is derived from an EMBL/GenBank/DDBJ whole genome shotgun (WGS) entry which is preliminary data.</text>
</comment>
<feature type="non-terminal residue" evidence="3">
    <location>
        <position position="533"/>
    </location>
</feature>
<dbReference type="Proteomes" id="UP000735302">
    <property type="component" value="Unassembled WGS sequence"/>
</dbReference>
<dbReference type="PROSITE" id="PS50853">
    <property type="entry name" value="FN3"/>
    <property type="match status" value="2"/>
</dbReference>
<reference evidence="3 4" key="1">
    <citation type="journal article" date="2021" name="Elife">
        <title>Chloroplast acquisition without the gene transfer in kleptoplastic sea slugs, Plakobranchus ocellatus.</title>
        <authorList>
            <person name="Maeda T."/>
            <person name="Takahashi S."/>
            <person name="Yoshida T."/>
            <person name="Shimamura S."/>
            <person name="Takaki Y."/>
            <person name="Nagai Y."/>
            <person name="Toyoda A."/>
            <person name="Suzuki Y."/>
            <person name="Arimoto A."/>
            <person name="Ishii H."/>
            <person name="Satoh N."/>
            <person name="Nishiyama T."/>
            <person name="Hasebe M."/>
            <person name="Maruyama T."/>
            <person name="Minagawa J."/>
            <person name="Obokata J."/>
            <person name="Shigenobu S."/>
        </authorList>
    </citation>
    <scope>NUCLEOTIDE SEQUENCE [LARGE SCALE GENOMIC DNA]</scope>
</reference>
<dbReference type="InterPro" id="IPR036116">
    <property type="entry name" value="FN3_sf"/>
</dbReference>
<dbReference type="SUPFAM" id="SSF49265">
    <property type="entry name" value="Fibronectin type III"/>
    <property type="match status" value="2"/>
</dbReference>
<proteinExistence type="predicted"/>
<dbReference type="Gene3D" id="2.60.40.10">
    <property type="entry name" value="Immunoglobulins"/>
    <property type="match status" value="2"/>
</dbReference>
<feature type="domain" description="Fibronectin type-III" evidence="2">
    <location>
        <begin position="26"/>
        <end position="127"/>
    </location>
</feature>
<gene>
    <name evidence="3" type="ORF">PoB_000357800</name>
</gene>
<dbReference type="InterPro" id="IPR003961">
    <property type="entry name" value="FN3_dom"/>
</dbReference>
<keyword evidence="4" id="KW-1185">Reference proteome</keyword>
<dbReference type="AlphaFoldDB" id="A0AAV3Y3E6"/>
<evidence type="ECO:0000259" key="2">
    <source>
        <dbReference type="PROSITE" id="PS50853"/>
    </source>
</evidence>
<name>A0AAV3Y3E6_9GAST</name>
<dbReference type="InterPro" id="IPR013783">
    <property type="entry name" value="Ig-like_fold"/>
</dbReference>
<evidence type="ECO:0000313" key="3">
    <source>
        <dbReference type="EMBL" id="GFN77072.1"/>
    </source>
</evidence>
<organism evidence="3 4">
    <name type="scientific">Plakobranchus ocellatus</name>
    <dbReference type="NCBI Taxonomy" id="259542"/>
    <lineage>
        <taxon>Eukaryota</taxon>
        <taxon>Metazoa</taxon>
        <taxon>Spiralia</taxon>
        <taxon>Lophotrochozoa</taxon>
        <taxon>Mollusca</taxon>
        <taxon>Gastropoda</taxon>
        <taxon>Heterobranchia</taxon>
        <taxon>Euthyneura</taxon>
        <taxon>Panpulmonata</taxon>
        <taxon>Sacoglossa</taxon>
        <taxon>Placobranchoidea</taxon>
        <taxon>Plakobranchidae</taxon>
        <taxon>Plakobranchus</taxon>
    </lineage>
</organism>
<evidence type="ECO:0000313" key="4">
    <source>
        <dbReference type="Proteomes" id="UP000735302"/>
    </source>
</evidence>
<sequence>MDTKQASVSQTTNSTKNYGKKDAKEIQLEVELISATPTSTTIELKWKERFPGKSSVRPIYGSIVRFGKYTDGTIKLYTSRRIPPNQFSYVITDLEPDSSYKVRVSFLDHKRSLTGYVSKVVRTTAEAETATVPPTTTTDLTTTPAPSEAKLIGHIYKRFRDLKISWDIEGVDLKKVTSVRLIIKRGHRVGTIMLNKEFPVGGHYILEKVPERFVINVQIDVFVEGQGNILRATKIFKNHRRARSVQFESTSAPPSTKEPPLMPLEIVMVVAGMTPTSIALEWKEKFAGRSREKPIHGSLVRFARVVNNILQAFKSERIPPNQFNYTITGLQPEAYYRVQVGFLDADGKIKTYVEKGLKTPPAVKTTLPPPTPAPSEAKLIGHIYKRFRDLKISWDIEGVDLKKVTSVRLIIRRGLGDGRIMLNKEFPVGGHHILERVPIDVFVEGQGNILRATKSFRNHRRARSVRFESTSAPPPTQEPPLMPLEIVMVVTGTTPTSIALEWKEKFAGRSREKPIHGSLVRYARVINNILQAF</sequence>
<protein>
    <recommendedName>
        <fullName evidence="2">Fibronectin type-III domain-containing protein</fullName>
    </recommendedName>
</protein>